<dbReference type="EMBL" id="MU006229">
    <property type="protein sequence ID" value="KAF2824901.1"/>
    <property type="molecule type" value="Genomic_DNA"/>
</dbReference>
<protein>
    <submittedName>
        <fullName evidence="2">Uncharacterized protein</fullName>
    </submittedName>
</protein>
<sequence length="160" mass="18156">MAYTTSSRPQHTTPTVNPPPPPPRPLNLPPKDIEYRQLISRAVTQRLHSPSLDLPPAIPSSDSLLNWELAERLLAREKAKQHTKALGIQWDDFIQDVHASELEIHTLTPTRYEAPKHANARAGERNQRFVFDQEGFDEYGRAQLAQVGVLEVWGRARRGL</sequence>
<organism evidence="2 3">
    <name type="scientific">Ophiobolus disseminans</name>
    <dbReference type="NCBI Taxonomy" id="1469910"/>
    <lineage>
        <taxon>Eukaryota</taxon>
        <taxon>Fungi</taxon>
        <taxon>Dikarya</taxon>
        <taxon>Ascomycota</taxon>
        <taxon>Pezizomycotina</taxon>
        <taxon>Dothideomycetes</taxon>
        <taxon>Pleosporomycetidae</taxon>
        <taxon>Pleosporales</taxon>
        <taxon>Pleosporineae</taxon>
        <taxon>Phaeosphaeriaceae</taxon>
        <taxon>Ophiobolus</taxon>
    </lineage>
</organism>
<evidence type="ECO:0000313" key="2">
    <source>
        <dbReference type="EMBL" id="KAF2824901.1"/>
    </source>
</evidence>
<reference evidence="2" key="1">
    <citation type="journal article" date="2020" name="Stud. Mycol.">
        <title>101 Dothideomycetes genomes: a test case for predicting lifestyles and emergence of pathogens.</title>
        <authorList>
            <person name="Haridas S."/>
            <person name="Albert R."/>
            <person name="Binder M."/>
            <person name="Bloem J."/>
            <person name="Labutti K."/>
            <person name="Salamov A."/>
            <person name="Andreopoulos B."/>
            <person name="Baker S."/>
            <person name="Barry K."/>
            <person name="Bills G."/>
            <person name="Bluhm B."/>
            <person name="Cannon C."/>
            <person name="Castanera R."/>
            <person name="Culley D."/>
            <person name="Daum C."/>
            <person name="Ezra D."/>
            <person name="Gonzalez J."/>
            <person name="Henrissat B."/>
            <person name="Kuo A."/>
            <person name="Liang C."/>
            <person name="Lipzen A."/>
            <person name="Lutzoni F."/>
            <person name="Magnuson J."/>
            <person name="Mondo S."/>
            <person name="Nolan M."/>
            <person name="Ohm R."/>
            <person name="Pangilinan J."/>
            <person name="Park H.-J."/>
            <person name="Ramirez L."/>
            <person name="Alfaro M."/>
            <person name="Sun H."/>
            <person name="Tritt A."/>
            <person name="Yoshinaga Y."/>
            <person name="Zwiers L.-H."/>
            <person name="Turgeon B."/>
            <person name="Goodwin S."/>
            <person name="Spatafora J."/>
            <person name="Crous P."/>
            <person name="Grigoriev I."/>
        </authorList>
    </citation>
    <scope>NUCLEOTIDE SEQUENCE</scope>
    <source>
        <strain evidence="2">CBS 113818</strain>
    </source>
</reference>
<dbReference type="AlphaFoldDB" id="A0A6A6ZV02"/>
<dbReference type="Proteomes" id="UP000799424">
    <property type="component" value="Unassembled WGS sequence"/>
</dbReference>
<evidence type="ECO:0000256" key="1">
    <source>
        <dbReference type="SAM" id="MobiDB-lite"/>
    </source>
</evidence>
<proteinExistence type="predicted"/>
<dbReference type="OrthoDB" id="3684490at2759"/>
<feature type="region of interest" description="Disordered" evidence="1">
    <location>
        <begin position="1"/>
        <end position="30"/>
    </location>
</feature>
<accession>A0A6A6ZV02</accession>
<gene>
    <name evidence="2" type="ORF">CC86DRAFT_296040</name>
</gene>
<evidence type="ECO:0000313" key="3">
    <source>
        <dbReference type="Proteomes" id="UP000799424"/>
    </source>
</evidence>
<feature type="compositionally biased region" description="Polar residues" evidence="1">
    <location>
        <begin position="1"/>
        <end position="11"/>
    </location>
</feature>
<name>A0A6A6ZV02_9PLEO</name>
<keyword evidence="3" id="KW-1185">Reference proteome</keyword>
<feature type="compositionally biased region" description="Pro residues" evidence="1">
    <location>
        <begin position="16"/>
        <end position="28"/>
    </location>
</feature>